<accession>A0A2N3NHV9</accession>
<evidence type="ECO:0000313" key="4">
    <source>
        <dbReference type="Proteomes" id="UP000233524"/>
    </source>
</evidence>
<dbReference type="GO" id="GO:0005737">
    <property type="term" value="C:cytoplasm"/>
    <property type="evidence" value="ECO:0007669"/>
    <property type="project" value="TreeGrafter"/>
</dbReference>
<proteinExistence type="inferred from homology"/>
<comment type="caution">
    <text evidence="3">The sequence shown here is derived from an EMBL/GenBank/DDBJ whole genome shotgun (WGS) entry which is preliminary data.</text>
</comment>
<dbReference type="PANTHER" id="PTHR10655">
    <property type="entry name" value="LYSOPHOSPHOLIPASE-RELATED"/>
    <property type="match status" value="1"/>
</dbReference>
<protein>
    <recommendedName>
        <fullName evidence="2">Phospholipase/carboxylesterase/thioesterase domain-containing protein</fullName>
    </recommendedName>
</protein>
<dbReference type="InterPro" id="IPR003140">
    <property type="entry name" value="PLipase/COase/thioEstase"/>
</dbReference>
<evidence type="ECO:0000259" key="2">
    <source>
        <dbReference type="Pfam" id="PF02230"/>
    </source>
</evidence>
<dbReference type="PANTHER" id="PTHR10655:SF63">
    <property type="entry name" value="PHOSPHOLIPASE_CARBOXYLESTERASE_THIOESTERASE DOMAIN-CONTAINING PROTEIN"/>
    <property type="match status" value="1"/>
</dbReference>
<keyword evidence="4" id="KW-1185">Reference proteome</keyword>
<dbReference type="GO" id="GO:0052689">
    <property type="term" value="F:carboxylic ester hydrolase activity"/>
    <property type="evidence" value="ECO:0007669"/>
    <property type="project" value="TreeGrafter"/>
</dbReference>
<sequence>MDKATMIQSAHNPVSTTFGPPLIFHPRTQHTHTIVMLHGRGSTGPEFAGELFESTTLTHESLQDSLPGWRWVFPSAKELWSTTFQEAMPAWFETTSSIDPSSRPESQMPLIQESVEHILQILQEESEMLRGRSEKVILGGISQGGAVAMWTLLCRLIKGDKPLGGFVGISTWLPFSADIRNSRDQKARLENEKHAGIILVTLTALHNKLQNEKAKPLFSQLPIYIGHGNDDAYVGIELGRDAADLLSTIGLEVEWNEYTGAEQEGHWIKVPEEVDDIIGFLRKI</sequence>
<gene>
    <name evidence="3" type="ORF">jhhlp_001287</name>
</gene>
<dbReference type="Proteomes" id="UP000233524">
    <property type="component" value="Unassembled WGS sequence"/>
</dbReference>
<dbReference type="AlphaFoldDB" id="A0A2N3NHV9"/>
<dbReference type="STRING" id="41688.A0A2N3NHV9"/>
<dbReference type="EMBL" id="NLAX01000004">
    <property type="protein sequence ID" value="PKS11991.1"/>
    <property type="molecule type" value="Genomic_DNA"/>
</dbReference>
<dbReference type="Pfam" id="PF02230">
    <property type="entry name" value="Abhydrolase_2"/>
    <property type="match status" value="1"/>
</dbReference>
<dbReference type="SUPFAM" id="SSF53474">
    <property type="entry name" value="alpha/beta-Hydrolases"/>
    <property type="match status" value="1"/>
</dbReference>
<dbReference type="GO" id="GO:0008474">
    <property type="term" value="F:palmitoyl-(protein) hydrolase activity"/>
    <property type="evidence" value="ECO:0007669"/>
    <property type="project" value="TreeGrafter"/>
</dbReference>
<dbReference type="VEuPathDB" id="FungiDB:jhhlp_001287"/>
<dbReference type="InterPro" id="IPR050565">
    <property type="entry name" value="LYPA1-2/EST-like"/>
</dbReference>
<evidence type="ECO:0000313" key="3">
    <source>
        <dbReference type="EMBL" id="PKS11991.1"/>
    </source>
</evidence>
<organism evidence="3 4">
    <name type="scientific">Lomentospora prolificans</name>
    <dbReference type="NCBI Taxonomy" id="41688"/>
    <lineage>
        <taxon>Eukaryota</taxon>
        <taxon>Fungi</taxon>
        <taxon>Dikarya</taxon>
        <taxon>Ascomycota</taxon>
        <taxon>Pezizomycotina</taxon>
        <taxon>Sordariomycetes</taxon>
        <taxon>Hypocreomycetidae</taxon>
        <taxon>Microascales</taxon>
        <taxon>Microascaceae</taxon>
        <taxon>Lomentospora</taxon>
    </lineage>
</organism>
<dbReference type="InParanoid" id="A0A2N3NHV9"/>
<reference evidence="3 4" key="1">
    <citation type="journal article" date="2017" name="G3 (Bethesda)">
        <title>First Draft Genome Sequence of the Pathogenic Fungus Lomentospora prolificans (Formerly Scedosporium prolificans).</title>
        <authorList>
            <person name="Luo R."/>
            <person name="Zimin A."/>
            <person name="Workman R."/>
            <person name="Fan Y."/>
            <person name="Pertea G."/>
            <person name="Grossman N."/>
            <person name="Wear M.P."/>
            <person name="Jia B."/>
            <person name="Miller H."/>
            <person name="Casadevall A."/>
            <person name="Timp W."/>
            <person name="Zhang S.X."/>
            <person name="Salzberg S.L."/>
        </authorList>
    </citation>
    <scope>NUCLEOTIDE SEQUENCE [LARGE SCALE GENOMIC DNA]</scope>
    <source>
        <strain evidence="3 4">JHH-5317</strain>
    </source>
</reference>
<dbReference type="InterPro" id="IPR029058">
    <property type="entry name" value="AB_hydrolase_fold"/>
</dbReference>
<dbReference type="Gene3D" id="3.40.50.1820">
    <property type="entry name" value="alpha/beta hydrolase"/>
    <property type="match status" value="1"/>
</dbReference>
<name>A0A2N3NHV9_9PEZI</name>
<feature type="domain" description="Phospholipase/carboxylesterase/thioesterase" evidence="2">
    <location>
        <begin position="23"/>
        <end position="183"/>
    </location>
</feature>
<evidence type="ECO:0000256" key="1">
    <source>
        <dbReference type="ARBA" id="ARBA00006499"/>
    </source>
</evidence>
<dbReference type="OrthoDB" id="2418081at2759"/>
<comment type="similarity">
    <text evidence="1">Belongs to the AB hydrolase superfamily. AB hydrolase 2 family.</text>
</comment>